<dbReference type="EMBL" id="JAKOGI010000910">
    <property type="protein sequence ID" value="KAJ8429298.1"/>
    <property type="molecule type" value="Genomic_DNA"/>
</dbReference>
<evidence type="ECO:0000256" key="1">
    <source>
        <dbReference type="SAM" id="Coils"/>
    </source>
</evidence>
<name>A0A9Q1Q4X0_9CARY</name>
<proteinExistence type="predicted"/>
<feature type="region of interest" description="Disordered" evidence="2">
    <location>
        <begin position="127"/>
        <end position="155"/>
    </location>
</feature>
<comment type="caution">
    <text evidence="3">The sequence shown here is derived from an EMBL/GenBank/DDBJ whole genome shotgun (WGS) entry which is preliminary data.</text>
</comment>
<sequence length="308" mass="35723">MVQPCSITVNTATSTPVRHARHSSLRGKPRCAHCLFRKVTSTKSGNRLGNKSSMPKFGTHITQYSRGRGKKLHELYASKSHHTCFMERDANLKVHLESYTTISKSTDSSMMRYSSIRANCNVHEDDIENDIDDADNDGNDDASFSKNDTRSCLEDKDFHNPQRAYNFNRALGEPELATKITQNMFFNDDMDVYHEHKANARNYANKAYYKKDRFHRTGSKLYRQVAGELKRVQRLKISHLFFNCSLKLTKRVLIEAKNKRLQNRVESIETEMMKIKDLVFQQFNIVHHLLYVMDIKLQILEDAGSFKF</sequence>
<protein>
    <submittedName>
        <fullName evidence="3">Uncharacterized protein</fullName>
    </submittedName>
</protein>
<evidence type="ECO:0000313" key="4">
    <source>
        <dbReference type="Proteomes" id="UP001153076"/>
    </source>
</evidence>
<feature type="coiled-coil region" evidence="1">
    <location>
        <begin position="251"/>
        <end position="278"/>
    </location>
</feature>
<accession>A0A9Q1Q4X0</accession>
<dbReference type="AlphaFoldDB" id="A0A9Q1Q4X0"/>
<evidence type="ECO:0000313" key="3">
    <source>
        <dbReference type="EMBL" id="KAJ8429298.1"/>
    </source>
</evidence>
<reference evidence="3" key="1">
    <citation type="submission" date="2022-04" db="EMBL/GenBank/DDBJ databases">
        <title>Carnegiea gigantea Genome sequencing and assembly v2.</title>
        <authorList>
            <person name="Copetti D."/>
            <person name="Sanderson M.J."/>
            <person name="Burquez A."/>
            <person name="Wojciechowski M.F."/>
        </authorList>
    </citation>
    <scope>NUCLEOTIDE SEQUENCE</scope>
    <source>
        <strain evidence="3">SGP5-SGP5p</strain>
        <tissue evidence="3">Aerial part</tissue>
    </source>
</reference>
<gene>
    <name evidence="3" type="ORF">Cgig2_000223</name>
</gene>
<keyword evidence="4" id="KW-1185">Reference proteome</keyword>
<keyword evidence="1" id="KW-0175">Coiled coil</keyword>
<feature type="compositionally biased region" description="Acidic residues" evidence="2">
    <location>
        <begin position="127"/>
        <end position="140"/>
    </location>
</feature>
<evidence type="ECO:0000256" key="2">
    <source>
        <dbReference type="SAM" id="MobiDB-lite"/>
    </source>
</evidence>
<organism evidence="3 4">
    <name type="scientific">Carnegiea gigantea</name>
    <dbReference type="NCBI Taxonomy" id="171969"/>
    <lineage>
        <taxon>Eukaryota</taxon>
        <taxon>Viridiplantae</taxon>
        <taxon>Streptophyta</taxon>
        <taxon>Embryophyta</taxon>
        <taxon>Tracheophyta</taxon>
        <taxon>Spermatophyta</taxon>
        <taxon>Magnoliopsida</taxon>
        <taxon>eudicotyledons</taxon>
        <taxon>Gunneridae</taxon>
        <taxon>Pentapetalae</taxon>
        <taxon>Caryophyllales</taxon>
        <taxon>Cactineae</taxon>
        <taxon>Cactaceae</taxon>
        <taxon>Cactoideae</taxon>
        <taxon>Echinocereeae</taxon>
        <taxon>Carnegiea</taxon>
    </lineage>
</organism>
<dbReference type="Proteomes" id="UP001153076">
    <property type="component" value="Unassembled WGS sequence"/>
</dbReference>